<accession>A0A564Y2U5</accession>
<evidence type="ECO:0000256" key="1">
    <source>
        <dbReference type="SAM" id="MobiDB-lite"/>
    </source>
</evidence>
<proteinExistence type="predicted"/>
<evidence type="ECO:0000313" key="3">
    <source>
        <dbReference type="Proteomes" id="UP000321570"/>
    </source>
</evidence>
<keyword evidence="3" id="KW-1185">Reference proteome</keyword>
<dbReference type="EMBL" id="CABIJS010000044">
    <property type="protein sequence ID" value="VUZ40814.1"/>
    <property type="molecule type" value="Genomic_DNA"/>
</dbReference>
<feature type="region of interest" description="Disordered" evidence="1">
    <location>
        <begin position="316"/>
        <end position="343"/>
    </location>
</feature>
<dbReference type="Proteomes" id="UP000321570">
    <property type="component" value="Unassembled WGS sequence"/>
</dbReference>
<protein>
    <submittedName>
        <fullName evidence="2">Uncharacterized protein</fullName>
    </submittedName>
</protein>
<feature type="compositionally biased region" description="Low complexity" evidence="1">
    <location>
        <begin position="331"/>
        <end position="342"/>
    </location>
</feature>
<feature type="compositionally biased region" description="Basic and acidic residues" evidence="1">
    <location>
        <begin position="321"/>
        <end position="330"/>
    </location>
</feature>
<organism evidence="2 3">
    <name type="scientific">Hymenolepis diminuta</name>
    <name type="common">Rat tapeworm</name>
    <dbReference type="NCBI Taxonomy" id="6216"/>
    <lineage>
        <taxon>Eukaryota</taxon>
        <taxon>Metazoa</taxon>
        <taxon>Spiralia</taxon>
        <taxon>Lophotrochozoa</taxon>
        <taxon>Platyhelminthes</taxon>
        <taxon>Cestoda</taxon>
        <taxon>Eucestoda</taxon>
        <taxon>Cyclophyllidea</taxon>
        <taxon>Hymenolepididae</taxon>
        <taxon>Hymenolepis</taxon>
    </lineage>
</organism>
<reference evidence="2 3" key="1">
    <citation type="submission" date="2019-07" db="EMBL/GenBank/DDBJ databases">
        <authorList>
            <person name="Jastrzebski P J."/>
            <person name="Paukszto L."/>
            <person name="Jastrzebski P J."/>
        </authorList>
    </citation>
    <scope>NUCLEOTIDE SEQUENCE [LARGE SCALE GENOMIC DNA]</scope>
    <source>
        <strain evidence="2 3">WMS-il1</strain>
    </source>
</reference>
<sequence>METNNTNGYFIDDTLHFLNCKNSPCYTPVQYSKNNSDYTFDSMAPRTVDVSNSNNANTQTSLQTAIKQESEFFISSCSFKQEMERPNLPCFNPCIYDGLTVESVEFKLQSLAARCEQAEKRALWIRLKINRLRLHRRITVSMVENLSDVTESSSEDEISDVSEHLELSIRNRAAIRCHWFSLKSEKVIAEDCLRNLKKLRKEFGKSRTFFKVEGDDCAIRTCPYETSSRPRHKFYKLSIPDLDFQYPGNVRPTRIHHPCCNQTCSFCIRCCPAFNRKAFGPTTSAYSEVVERSLAVDRPKCQAPVNDYISTPRRQVLSDGRNFKSRRESHPSGSSGVSSLGSQDDYDRILHCSSGSLSRPTRTPLTVNRKRKFDFSSAVSSRNSDYQRASINGYGSIIPHISWKKVPYPSSFDTDRDVGLRKPQNMYKYREHSLTNHHQHAFESPNGKLELTGSRKRKLSSTVPPKFPPYSKRPHLP</sequence>
<name>A0A564Y2U5_HYMDI</name>
<dbReference type="AlphaFoldDB" id="A0A564Y2U5"/>
<evidence type="ECO:0000313" key="2">
    <source>
        <dbReference type="EMBL" id="VUZ40814.1"/>
    </source>
</evidence>
<feature type="region of interest" description="Disordered" evidence="1">
    <location>
        <begin position="435"/>
        <end position="477"/>
    </location>
</feature>
<gene>
    <name evidence="2" type="ORF">WMSIL1_LOCUS1969</name>
</gene>